<dbReference type="InterPro" id="IPR017871">
    <property type="entry name" value="ABC_transporter-like_CS"/>
</dbReference>
<reference evidence="6" key="1">
    <citation type="submission" date="2018-06" db="EMBL/GenBank/DDBJ databases">
        <authorList>
            <person name="Zhirakovskaya E."/>
        </authorList>
    </citation>
    <scope>NUCLEOTIDE SEQUENCE</scope>
</reference>
<organism evidence="6">
    <name type="scientific">hydrothermal vent metagenome</name>
    <dbReference type="NCBI Taxonomy" id="652676"/>
    <lineage>
        <taxon>unclassified sequences</taxon>
        <taxon>metagenomes</taxon>
        <taxon>ecological metagenomes</taxon>
    </lineage>
</organism>
<evidence type="ECO:0000313" key="6">
    <source>
        <dbReference type="EMBL" id="VAV92147.1"/>
    </source>
</evidence>
<proteinExistence type="inferred from homology"/>
<accession>A0A3B0RJN1</accession>
<dbReference type="PANTHER" id="PTHR46743:SF2">
    <property type="entry name" value="TEICHOIC ACIDS EXPORT ATP-BINDING PROTEIN TAGH"/>
    <property type="match status" value="1"/>
</dbReference>
<dbReference type="Gene3D" id="3.40.50.300">
    <property type="entry name" value="P-loop containing nucleotide triphosphate hydrolases"/>
    <property type="match status" value="1"/>
</dbReference>
<dbReference type="GO" id="GO:0016020">
    <property type="term" value="C:membrane"/>
    <property type="evidence" value="ECO:0007669"/>
    <property type="project" value="InterPro"/>
</dbReference>
<dbReference type="InterPro" id="IPR003593">
    <property type="entry name" value="AAA+_ATPase"/>
</dbReference>
<comment type="similarity">
    <text evidence="1">Belongs to the ABC transporter superfamily.</text>
</comment>
<dbReference type="InterPro" id="IPR015860">
    <property type="entry name" value="ABC_transpr_TagH-like"/>
</dbReference>
<evidence type="ECO:0000259" key="5">
    <source>
        <dbReference type="PROSITE" id="PS50893"/>
    </source>
</evidence>
<dbReference type="SMART" id="SM00382">
    <property type="entry name" value="AAA"/>
    <property type="match status" value="1"/>
</dbReference>
<dbReference type="CDD" id="cd03220">
    <property type="entry name" value="ABC_KpsT_Wzt"/>
    <property type="match status" value="1"/>
</dbReference>
<evidence type="ECO:0000256" key="4">
    <source>
        <dbReference type="ARBA" id="ARBA00022840"/>
    </source>
</evidence>
<evidence type="ECO:0000256" key="2">
    <source>
        <dbReference type="ARBA" id="ARBA00022448"/>
    </source>
</evidence>
<evidence type="ECO:0000256" key="1">
    <source>
        <dbReference type="ARBA" id="ARBA00005417"/>
    </source>
</evidence>
<dbReference type="PROSITE" id="PS00211">
    <property type="entry name" value="ABC_TRANSPORTER_1"/>
    <property type="match status" value="1"/>
</dbReference>
<dbReference type="InterPro" id="IPR003439">
    <property type="entry name" value="ABC_transporter-like_ATP-bd"/>
</dbReference>
<protein>
    <recommendedName>
        <fullName evidence="5">ABC transporter domain-containing protein</fullName>
    </recommendedName>
</protein>
<dbReference type="GO" id="GO:0016887">
    <property type="term" value="F:ATP hydrolysis activity"/>
    <property type="evidence" value="ECO:0007669"/>
    <property type="project" value="InterPro"/>
</dbReference>
<dbReference type="EMBL" id="UOEE01000137">
    <property type="protein sequence ID" value="VAV92147.1"/>
    <property type="molecule type" value="Genomic_DNA"/>
</dbReference>
<dbReference type="GO" id="GO:0005524">
    <property type="term" value="F:ATP binding"/>
    <property type="evidence" value="ECO:0007669"/>
    <property type="project" value="UniProtKB-KW"/>
</dbReference>
<keyword evidence="2" id="KW-0813">Transport</keyword>
<feature type="domain" description="ABC transporter" evidence="5">
    <location>
        <begin position="8"/>
        <end position="247"/>
    </location>
</feature>
<keyword evidence="4" id="KW-0067">ATP-binding</keyword>
<dbReference type="PANTHER" id="PTHR46743">
    <property type="entry name" value="TEICHOIC ACIDS EXPORT ATP-BINDING PROTEIN TAGH"/>
    <property type="match status" value="1"/>
</dbReference>
<dbReference type="Pfam" id="PF00005">
    <property type="entry name" value="ABC_tran"/>
    <property type="match status" value="1"/>
</dbReference>
<dbReference type="InterPro" id="IPR027417">
    <property type="entry name" value="P-loop_NTPase"/>
</dbReference>
<dbReference type="InterPro" id="IPR050683">
    <property type="entry name" value="Bact_Polysacc_Export_ATP-bd"/>
</dbReference>
<evidence type="ECO:0000256" key="3">
    <source>
        <dbReference type="ARBA" id="ARBA00022741"/>
    </source>
</evidence>
<dbReference type="AlphaFoldDB" id="A0A3B0RJN1"/>
<gene>
    <name evidence="6" type="ORF">MNBD_ALPHA06-1942</name>
</gene>
<sequence length="247" mass="26545">MPSSSPIVEVCGLGKTFALASIGSNRPLYQRLGGEPLRFRQALEDIHFTLDAGEALGVMGRNGSGKSTLLKILAGIVDPTAGKAVIRGQVGALLEAGSGAHPDLSGWDNMRLAARLLGVAKTEREAYYEKTARFCELGDKLNEPARWYSSGQFARLGFAMAAMAPTDVLLIDEALAAGDARFQLKCFDFFYAAKAQGRCFIFVSHALPVLSDLCDKGLVLHEGKTLYTGSIKQAVEHYEANNMDAGR</sequence>
<keyword evidence="3" id="KW-0547">Nucleotide-binding</keyword>
<dbReference type="SUPFAM" id="SSF52540">
    <property type="entry name" value="P-loop containing nucleoside triphosphate hydrolases"/>
    <property type="match status" value="1"/>
</dbReference>
<dbReference type="GO" id="GO:0140359">
    <property type="term" value="F:ABC-type transporter activity"/>
    <property type="evidence" value="ECO:0007669"/>
    <property type="project" value="InterPro"/>
</dbReference>
<dbReference type="PROSITE" id="PS50893">
    <property type="entry name" value="ABC_TRANSPORTER_2"/>
    <property type="match status" value="1"/>
</dbReference>
<name>A0A3B0RJN1_9ZZZZ</name>